<dbReference type="Gene3D" id="2.10.25.10">
    <property type="entry name" value="Laminin"/>
    <property type="match status" value="2"/>
</dbReference>
<dbReference type="SUPFAM" id="SSF57196">
    <property type="entry name" value="EGF/Laminin"/>
    <property type="match status" value="2"/>
</dbReference>
<keyword evidence="4 5" id="KW-1015">Disulfide bond</keyword>
<dbReference type="PROSITE" id="PS01186">
    <property type="entry name" value="EGF_2"/>
    <property type="match status" value="1"/>
</dbReference>
<reference evidence="9" key="1">
    <citation type="submission" date="2014-01" db="EMBL/GenBank/DDBJ databases">
        <authorList>
            <person name="Aslett M."/>
        </authorList>
    </citation>
    <scope>NUCLEOTIDE SEQUENCE</scope>
</reference>
<dbReference type="SUPFAM" id="SSF55315">
    <property type="entry name" value="L30e-like"/>
    <property type="match status" value="1"/>
</dbReference>
<evidence type="ECO:0000256" key="6">
    <source>
        <dbReference type="SAM" id="Phobius"/>
    </source>
</evidence>
<dbReference type="InterPro" id="IPR000152">
    <property type="entry name" value="EGF-type_Asp/Asn_hydroxyl_site"/>
</dbReference>
<dbReference type="Gene3D" id="3.30.1330.30">
    <property type="match status" value="1"/>
</dbReference>
<feature type="disulfide bond" evidence="5">
    <location>
        <begin position="262"/>
        <end position="271"/>
    </location>
</feature>
<organism evidence="9 10">
    <name type="scientific">Trichuris trichiura</name>
    <name type="common">Whipworm</name>
    <name type="synonym">Trichocephalus trichiurus</name>
    <dbReference type="NCBI Taxonomy" id="36087"/>
    <lineage>
        <taxon>Eukaryota</taxon>
        <taxon>Metazoa</taxon>
        <taxon>Ecdysozoa</taxon>
        <taxon>Nematoda</taxon>
        <taxon>Enoplea</taxon>
        <taxon>Dorylaimia</taxon>
        <taxon>Trichinellida</taxon>
        <taxon>Trichuridae</taxon>
        <taxon>Trichuris</taxon>
    </lineage>
</organism>
<dbReference type="Pfam" id="PF01248">
    <property type="entry name" value="Ribosomal_L7Ae"/>
    <property type="match status" value="1"/>
</dbReference>
<dbReference type="PROSITE" id="PS50026">
    <property type="entry name" value="EGF_3"/>
    <property type="match status" value="2"/>
</dbReference>
<evidence type="ECO:0000256" key="3">
    <source>
        <dbReference type="ARBA" id="ARBA00022737"/>
    </source>
</evidence>
<dbReference type="InterPro" id="IPR004038">
    <property type="entry name" value="Ribosomal_eL8/eL30/eS12/Gad45"/>
</dbReference>
<evidence type="ECO:0000256" key="2">
    <source>
        <dbReference type="ARBA" id="ARBA00022729"/>
    </source>
</evidence>
<gene>
    <name evidence="9" type="ORF">TTRE_0000150701</name>
</gene>
<name>A0A077Z0M8_TRITR</name>
<dbReference type="InterPro" id="IPR000742">
    <property type="entry name" value="EGF"/>
</dbReference>
<protein>
    <submittedName>
        <fullName evidence="9">Ribosomal L7Ae domain containing protein</fullName>
    </submittedName>
</protein>
<proteinExistence type="predicted"/>
<keyword evidence="6" id="KW-0812">Transmembrane</keyword>
<feature type="domain" description="EGF-like" evidence="8">
    <location>
        <begin position="274"/>
        <end position="311"/>
    </location>
</feature>
<dbReference type="InterPro" id="IPR029064">
    <property type="entry name" value="Ribosomal_eL30-like_sf"/>
</dbReference>
<keyword evidence="2 7" id="KW-0732">Signal</keyword>
<keyword evidence="6" id="KW-1133">Transmembrane helix</keyword>
<dbReference type="PANTHER" id="PTHR12916:SF4">
    <property type="entry name" value="UNINFLATABLE, ISOFORM C"/>
    <property type="match status" value="1"/>
</dbReference>
<keyword evidence="1 5" id="KW-0245">EGF-like domain</keyword>
<dbReference type="EMBL" id="HG805845">
    <property type="protein sequence ID" value="CDW53243.1"/>
    <property type="molecule type" value="Genomic_DNA"/>
</dbReference>
<feature type="disulfide bond" evidence="5">
    <location>
        <begin position="301"/>
        <end position="310"/>
    </location>
</feature>
<sequence length="673" mass="74946">MWLFALMCIACTALFAEGDVLCPFQGDNNIPGFLLTESNECITISKVITEDKDVDLHKVYGDKCGEFPKGELCNFTTGTEYKQKLRAALINNFKEKIPEMIFLTGLKIHSDKDLSGSARNKSYGSGFGLVRDQKYFITVGRRKYEYTTIESLIDMKEATKFDAQYPGCVYLRYKNTGKLNPYLFSCKISVAQIKIWFPQAGVGVPCKHSTFSNCKEWSGDYCKCKAGYEGKYCDKKVTSCKDNPCQGQSSCTDVMFYYICHCAPDRTGMNCEVEAGPCRSSPCRNGGICLAVTNSVFSCTCKAPYTGDTCESIAKEDAEEKSFSATILFATAFVPSMIIATLISICFIQKSSCFWSILLHFSVLVVADAQLYVASAVCEMADRPSRSKRRRPRMGDPLVASECFEIVTANSLRSRKESRFEVPKEAPRLLKPNPLDSSEPLVCQHKPNRKTKVSGLKKAILKDREALQSESIQSKSKIADLIDNSPSEALDSALKKLLKRLKELHDRAYRKGQTQLGKGKRLVCGLHETKKYVDLNKVKLVVIAQDLEDSLFDIVEALLTSCKQKAIPYVFALSRVTLGRTVYKGRPVAFVAILTYHDAQELYQLVDAEIASSKKAHEEALITSKERGDNSTQPTVVSEVMKKMQSLTVKSAINLVAAICCFLCFIVTIICLR</sequence>
<dbReference type="Proteomes" id="UP000030665">
    <property type="component" value="Unassembled WGS sequence"/>
</dbReference>
<evidence type="ECO:0000256" key="5">
    <source>
        <dbReference type="PROSITE-ProRule" id="PRU00076"/>
    </source>
</evidence>
<dbReference type="STRING" id="36087.A0A077Z0M8"/>
<dbReference type="CDD" id="cd00054">
    <property type="entry name" value="EGF_CA"/>
    <property type="match status" value="1"/>
</dbReference>
<keyword evidence="10" id="KW-1185">Reference proteome</keyword>
<feature type="signal peptide" evidence="7">
    <location>
        <begin position="1"/>
        <end position="18"/>
    </location>
</feature>
<accession>A0A077Z0M8</accession>
<dbReference type="SMART" id="SM00181">
    <property type="entry name" value="EGF"/>
    <property type="match status" value="3"/>
</dbReference>
<feature type="domain" description="EGF-like" evidence="8">
    <location>
        <begin position="236"/>
        <end position="272"/>
    </location>
</feature>
<evidence type="ECO:0000256" key="1">
    <source>
        <dbReference type="ARBA" id="ARBA00022536"/>
    </source>
</evidence>
<evidence type="ECO:0000256" key="7">
    <source>
        <dbReference type="SAM" id="SignalP"/>
    </source>
</evidence>
<evidence type="ECO:0000256" key="4">
    <source>
        <dbReference type="ARBA" id="ARBA00023157"/>
    </source>
</evidence>
<feature type="transmembrane region" description="Helical" evidence="6">
    <location>
        <begin position="323"/>
        <end position="347"/>
    </location>
</feature>
<evidence type="ECO:0000313" key="9">
    <source>
        <dbReference type="EMBL" id="CDW53243.1"/>
    </source>
</evidence>
<feature type="chain" id="PRO_5001728526" evidence="7">
    <location>
        <begin position="19"/>
        <end position="673"/>
    </location>
</feature>
<dbReference type="PROSITE" id="PS00010">
    <property type="entry name" value="ASX_HYDROXYL"/>
    <property type="match status" value="1"/>
</dbReference>
<evidence type="ECO:0000259" key="8">
    <source>
        <dbReference type="PROSITE" id="PS50026"/>
    </source>
</evidence>
<dbReference type="FunFam" id="2.10.25.10:FF:000095">
    <property type="entry name" value="Notch, isoform B"/>
    <property type="match status" value="1"/>
</dbReference>
<evidence type="ECO:0000313" key="10">
    <source>
        <dbReference type="Proteomes" id="UP000030665"/>
    </source>
</evidence>
<dbReference type="PROSITE" id="PS00022">
    <property type="entry name" value="EGF_1"/>
    <property type="match status" value="2"/>
</dbReference>
<keyword evidence="6" id="KW-0472">Membrane</keyword>
<dbReference type="Pfam" id="PF00008">
    <property type="entry name" value="EGF"/>
    <property type="match status" value="1"/>
</dbReference>
<dbReference type="PANTHER" id="PTHR12916">
    <property type="entry name" value="CYTOCHROME C OXIDASE POLYPEPTIDE VIC-2"/>
    <property type="match status" value="1"/>
</dbReference>
<dbReference type="OrthoDB" id="263617at2759"/>
<reference evidence="9" key="2">
    <citation type="submission" date="2014-03" db="EMBL/GenBank/DDBJ databases">
        <title>The whipworm genome and dual-species transcriptomics of an intimate host-pathogen interaction.</title>
        <authorList>
            <person name="Foth B.J."/>
            <person name="Tsai I.J."/>
            <person name="Reid A.J."/>
            <person name="Bancroft A.J."/>
            <person name="Nichol S."/>
            <person name="Tracey A."/>
            <person name="Holroyd N."/>
            <person name="Cotton J.A."/>
            <person name="Stanley E.J."/>
            <person name="Zarowiecki M."/>
            <person name="Liu J.Z."/>
            <person name="Huckvale T."/>
            <person name="Cooper P.J."/>
            <person name="Grencis R.K."/>
            <person name="Berriman M."/>
        </authorList>
    </citation>
    <scope>NUCLEOTIDE SEQUENCE [LARGE SCALE GENOMIC DNA]</scope>
</reference>
<comment type="caution">
    <text evidence="5">Lacks conserved residue(s) required for the propagation of feature annotation.</text>
</comment>
<dbReference type="AlphaFoldDB" id="A0A077Z0M8"/>
<keyword evidence="3" id="KW-0677">Repeat</keyword>
<feature type="transmembrane region" description="Helical" evidence="6">
    <location>
        <begin position="652"/>
        <end position="672"/>
    </location>
</feature>